<keyword evidence="3" id="KW-1185">Reference proteome</keyword>
<keyword evidence="1" id="KW-0812">Transmembrane</keyword>
<reference evidence="2 3" key="1">
    <citation type="submission" date="2019-05" db="EMBL/GenBank/DDBJ databases">
        <authorList>
            <person name="Narsing Rao M.P."/>
            <person name="Li W.J."/>
        </authorList>
    </citation>
    <scope>NUCLEOTIDE SEQUENCE [LARGE SCALE GENOMIC DNA]</scope>
    <source>
        <strain evidence="2 3">SYSU_K30003</strain>
    </source>
</reference>
<name>A0A5R9GK22_9BACL</name>
<gene>
    <name evidence="2" type="ORF">FE782_00035</name>
</gene>
<accession>A0A5R9GK22</accession>
<evidence type="ECO:0008006" key="4">
    <source>
        <dbReference type="Google" id="ProtNLM"/>
    </source>
</evidence>
<dbReference type="AlphaFoldDB" id="A0A5R9GK22"/>
<dbReference type="Proteomes" id="UP000309676">
    <property type="component" value="Unassembled WGS sequence"/>
</dbReference>
<proteinExistence type="predicted"/>
<protein>
    <recommendedName>
        <fullName evidence="4">HIRAN domain-containing protein</fullName>
    </recommendedName>
</protein>
<keyword evidence="1" id="KW-0472">Membrane</keyword>
<evidence type="ECO:0000313" key="2">
    <source>
        <dbReference type="EMBL" id="TLS53788.1"/>
    </source>
</evidence>
<organism evidence="2 3">
    <name type="scientific">Paenibacillus antri</name>
    <dbReference type="NCBI Taxonomy" id="2582848"/>
    <lineage>
        <taxon>Bacteria</taxon>
        <taxon>Bacillati</taxon>
        <taxon>Bacillota</taxon>
        <taxon>Bacilli</taxon>
        <taxon>Bacillales</taxon>
        <taxon>Paenibacillaceae</taxon>
        <taxon>Paenibacillus</taxon>
    </lineage>
</organism>
<dbReference type="EMBL" id="VCIW01000001">
    <property type="protein sequence ID" value="TLS53788.1"/>
    <property type="molecule type" value="Genomic_DNA"/>
</dbReference>
<sequence>MWTVVKWIVKLVLGLILLFVHWSLFLLFVVLLMLRNWQKQRRQSHARLSEEQEEGIVYREFELFDLEGRNEDGTDRKAIYDKCYRGDEVTLKYNPAPGNENRLEVWTKFGQIGLIAPYYVEQYADTFKSEAGARGRIKKIASGADASCILEIAFPTEEENAADR</sequence>
<keyword evidence="1" id="KW-1133">Transmembrane helix</keyword>
<comment type="caution">
    <text evidence="2">The sequence shown here is derived from an EMBL/GenBank/DDBJ whole genome shotgun (WGS) entry which is preliminary data.</text>
</comment>
<feature type="transmembrane region" description="Helical" evidence="1">
    <location>
        <begin position="12"/>
        <end position="34"/>
    </location>
</feature>
<dbReference type="RefSeq" id="WP_138191248.1">
    <property type="nucleotide sequence ID" value="NZ_VCIW01000001.1"/>
</dbReference>
<evidence type="ECO:0000313" key="3">
    <source>
        <dbReference type="Proteomes" id="UP000309676"/>
    </source>
</evidence>
<evidence type="ECO:0000256" key="1">
    <source>
        <dbReference type="SAM" id="Phobius"/>
    </source>
</evidence>